<dbReference type="OrthoDB" id="45062at2759"/>
<name>A0A1Z5KMG9_FISSO</name>
<dbReference type="AlphaFoldDB" id="A0A1Z5KMG9"/>
<dbReference type="InParanoid" id="A0A1Z5KMG9"/>
<evidence type="ECO:0000256" key="1">
    <source>
        <dbReference type="SAM" id="MobiDB-lite"/>
    </source>
</evidence>
<comment type="caution">
    <text evidence="2">The sequence shown here is derived from an EMBL/GenBank/DDBJ whole genome shotgun (WGS) entry which is preliminary data.</text>
</comment>
<proteinExistence type="predicted"/>
<dbReference type="EMBL" id="BDSP01000257">
    <property type="protein sequence ID" value="GAX27523.1"/>
    <property type="molecule type" value="Genomic_DNA"/>
</dbReference>
<evidence type="ECO:0000313" key="2">
    <source>
        <dbReference type="EMBL" id="GAX27523.1"/>
    </source>
</evidence>
<reference evidence="2 3" key="1">
    <citation type="journal article" date="2015" name="Plant Cell">
        <title>Oil accumulation by the oleaginous diatom Fistulifera solaris as revealed by the genome and transcriptome.</title>
        <authorList>
            <person name="Tanaka T."/>
            <person name="Maeda Y."/>
            <person name="Veluchamy A."/>
            <person name="Tanaka M."/>
            <person name="Abida H."/>
            <person name="Marechal E."/>
            <person name="Bowler C."/>
            <person name="Muto M."/>
            <person name="Sunaga Y."/>
            <person name="Tanaka M."/>
            <person name="Yoshino T."/>
            <person name="Taniguchi T."/>
            <person name="Fukuda Y."/>
            <person name="Nemoto M."/>
            <person name="Matsumoto M."/>
            <person name="Wong P.S."/>
            <person name="Aburatani S."/>
            <person name="Fujibuchi W."/>
        </authorList>
    </citation>
    <scope>NUCLEOTIDE SEQUENCE [LARGE SCALE GENOMIC DNA]</scope>
    <source>
        <strain evidence="2 3">JPCC DA0580</strain>
    </source>
</reference>
<feature type="region of interest" description="Disordered" evidence="1">
    <location>
        <begin position="130"/>
        <end position="156"/>
    </location>
</feature>
<protein>
    <submittedName>
        <fullName evidence="2">Uncharacterized protein</fullName>
    </submittedName>
</protein>
<evidence type="ECO:0000313" key="3">
    <source>
        <dbReference type="Proteomes" id="UP000198406"/>
    </source>
</evidence>
<feature type="compositionally biased region" description="Low complexity" evidence="1">
    <location>
        <begin position="143"/>
        <end position="155"/>
    </location>
</feature>
<keyword evidence="3" id="KW-1185">Reference proteome</keyword>
<dbReference type="Proteomes" id="UP000198406">
    <property type="component" value="Unassembled WGS sequence"/>
</dbReference>
<sequence>MTGQPIAAVEGLELIRRLSRPLISAPTKAESALIRRLFAYRDLEKEEGWLQFFKLRPTSPKRIIPLDQAATVYDMAVTYVPDPAGNDESKWYIHAQWPEGQSLWSAASVDHSTDNILRITTFARPRSKPHEAMLPPWQLNNQPSSSSSTSATPTPRRQLIQFGGNSVTEKRFGAQETYRYTLARDSSANTSTVDYTRYGEGPVWYGRYCTLQLRGKPAAIIPSALMSLSQRIPGFWSTHGPIEDDEKVMQSFSQESLLLRITDEDAQATPVWKSNLLQLAGRIRKASSWTDRIRSR</sequence>
<organism evidence="2 3">
    <name type="scientific">Fistulifera solaris</name>
    <name type="common">Oleaginous diatom</name>
    <dbReference type="NCBI Taxonomy" id="1519565"/>
    <lineage>
        <taxon>Eukaryota</taxon>
        <taxon>Sar</taxon>
        <taxon>Stramenopiles</taxon>
        <taxon>Ochrophyta</taxon>
        <taxon>Bacillariophyta</taxon>
        <taxon>Bacillariophyceae</taxon>
        <taxon>Bacillariophycidae</taxon>
        <taxon>Naviculales</taxon>
        <taxon>Naviculaceae</taxon>
        <taxon>Fistulifera</taxon>
    </lineage>
</organism>
<gene>
    <name evidence="2" type="ORF">FisN_23Hh008</name>
</gene>
<accession>A0A1Z5KMG9</accession>